<dbReference type="PANTHER" id="PTHR11243:SF14">
    <property type="entry name" value="AMYLOID BETA A4 PRECURSOR PROTEIN-BINDING FAMILY B MEMBER 1-INTERACTING PROTEIN"/>
    <property type="match status" value="1"/>
</dbReference>
<dbReference type="InterPro" id="IPR039664">
    <property type="entry name" value="GRB/APBB1IP"/>
</dbReference>
<evidence type="ECO:0008006" key="4">
    <source>
        <dbReference type="Google" id="ProtNLM"/>
    </source>
</evidence>
<feature type="compositionally biased region" description="Basic and acidic residues" evidence="1">
    <location>
        <begin position="230"/>
        <end position="243"/>
    </location>
</feature>
<accession>A0AA40I9K6</accession>
<dbReference type="AlphaFoldDB" id="A0AA40I9K6"/>
<dbReference type="InterPro" id="IPR011993">
    <property type="entry name" value="PH-like_dom_sf"/>
</dbReference>
<sequence>MALSYTEVERFDFFLLFQTSRDLACFIQFENVNIYYGIQCKMKYKAPTDYCFVLKVCCKKSLLYVYMQSPSPLSAGASTISGCQQQLLPRSPLRSRGEVEKPSGVIAPTDGAERSGPAPGTSSGCEQDWHWQQHPQIQKESQYIKYLCCDDERTLNQWVTGIRIAKYGKTLYDNYQRAVAKAGLASRWTNLGTVNAATPPPPSTGLTAGTAQANGQIPQAAHSASAVLEEAQRHVDTTKDKKPALGQQDPGTPRAHHRPKSGLPPPPPVRRSSDTSGSPVIPAKAKGTGLPAPPDDLLPPPPPPPPLEDQELPPPPPDFNDAPPDFVPPPPPSFVGDAGSLPPPPPPPPALAPEPQRPPPIATKRPPIPPKGKRTQDQPAGGRAGAGSRISCQIS</sequence>
<evidence type="ECO:0000313" key="3">
    <source>
        <dbReference type="Proteomes" id="UP001177744"/>
    </source>
</evidence>
<feature type="region of interest" description="Disordered" evidence="1">
    <location>
        <begin position="93"/>
        <end position="128"/>
    </location>
</feature>
<gene>
    <name evidence="2" type="ORF">QTO34_008001</name>
</gene>
<keyword evidence="3" id="KW-1185">Reference proteome</keyword>
<dbReference type="PANTHER" id="PTHR11243">
    <property type="entry name" value="GROWTH FACTOR RECEPTOR-BOUND PROTEIN"/>
    <property type="match status" value="1"/>
</dbReference>
<dbReference type="Proteomes" id="UP001177744">
    <property type="component" value="Unassembled WGS sequence"/>
</dbReference>
<dbReference type="GO" id="GO:0005829">
    <property type="term" value="C:cytosol"/>
    <property type="evidence" value="ECO:0007669"/>
    <property type="project" value="TreeGrafter"/>
</dbReference>
<dbReference type="GO" id="GO:0005886">
    <property type="term" value="C:plasma membrane"/>
    <property type="evidence" value="ECO:0007669"/>
    <property type="project" value="TreeGrafter"/>
</dbReference>
<feature type="region of interest" description="Disordered" evidence="1">
    <location>
        <begin position="216"/>
        <end position="395"/>
    </location>
</feature>
<evidence type="ECO:0000256" key="1">
    <source>
        <dbReference type="SAM" id="MobiDB-lite"/>
    </source>
</evidence>
<organism evidence="2 3">
    <name type="scientific">Cnephaeus nilssonii</name>
    <name type="common">Northern bat</name>
    <name type="synonym">Eptesicus nilssonii</name>
    <dbReference type="NCBI Taxonomy" id="3371016"/>
    <lineage>
        <taxon>Eukaryota</taxon>
        <taxon>Metazoa</taxon>
        <taxon>Chordata</taxon>
        <taxon>Craniata</taxon>
        <taxon>Vertebrata</taxon>
        <taxon>Euteleostomi</taxon>
        <taxon>Mammalia</taxon>
        <taxon>Eutheria</taxon>
        <taxon>Laurasiatheria</taxon>
        <taxon>Chiroptera</taxon>
        <taxon>Yangochiroptera</taxon>
        <taxon>Vespertilionidae</taxon>
        <taxon>Cnephaeus</taxon>
    </lineage>
</organism>
<protein>
    <recommendedName>
        <fullName evidence="4">Amyloid beta A4 precursor protein-binding family B member 1-interacting protein</fullName>
    </recommendedName>
</protein>
<evidence type="ECO:0000313" key="2">
    <source>
        <dbReference type="EMBL" id="KAK1345543.1"/>
    </source>
</evidence>
<proteinExistence type="predicted"/>
<dbReference type="EMBL" id="JAULJE010000002">
    <property type="protein sequence ID" value="KAK1345543.1"/>
    <property type="molecule type" value="Genomic_DNA"/>
</dbReference>
<comment type="caution">
    <text evidence="2">The sequence shown here is derived from an EMBL/GenBank/DDBJ whole genome shotgun (WGS) entry which is preliminary data.</text>
</comment>
<dbReference type="Gene3D" id="2.30.29.30">
    <property type="entry name" value="Pleckstrin-homology domain (PH domain)/Phosphotyrosine-binding domain (PTB)"/>
    <property type="match status" value="2"/>
</dbReference>
<feature type="compositionally biased region" description="Pro residues" evidence="1">
    <location>
        <begin position="341"/>
        <end position="370"/>
    </location>
</feature>
<name>A0AA40I9K6_CNENI</name>
<feature type="compositionally biased region" description="Pro residues" evidence="1">
    <location>
        <begin position="291"/>
        <end position="318"/>
    </location>
</feature>
<reference evidence="2" key="1">
    <citation type="submission" date="2023-06" db="EMBL/GenBank/DDBJ databases">
        <title>Reference genome for the Northern bat (Eptesicus nilssonii), a most northern bat species.</title>
        <authorList>
            <person name="Laine V.N."/>
            <person name="Pulliainen A.T."/>
            <person name="Lilley T.M."/>
        </authorList>
    </citation>
    <scope>NUCLEOTIDE SEQUENCE</scope>
    <source>
        <strain evidence="2">BLF_Eptnil</strain>
        <tissue evidence="2">Kidney</tissue>
    </source>
</reference>